<dbReference type="SUPFAM" id="SSF50978">
    <property type="entry name" value="WD40 repeat-like"/>
    <property type="match status" value="1"/>
</dbReference>
<dbReference type="PANTHER" id="PTHR22652:SF0">
    <property type="entry name" value="NUCLEOPORIN NUP43"/>
    <property type="match status" value="1"/>
</dbReference>
<accession>A0A8K0MP02</accession>
<evidence type="ECO:0000313" key="5">
    <source>
        <dbReference type="EMBL" id="KAF3452914.1"/>
    </source>
</evidence>
<dbReference type="AlphaFoldDB" id="A0A8K0MP02"/>
<dbReference type="GO" id="GO:0031080">
    <property type="term" value="C:nuclear pore outer ring"/>
    <property type="evidence" value="ECO:0007669"/>
    <property type="project" value="TreeGrafter"/>
</dbReference>
<keyword evidence="3" id="KW-0677">Repeat</keyword>
<gene>
    <name evidence="5" type="ORF">FNV43_RR03347</name>
</gene>
<sequence>MAITTLSEPPQVRRFPQFKYIDAVRWLPPVSALQRYAVVASFDSDSDSSSIEVQSLSSNPPDLSPQCSWVSPSRVSSLKTAQSHYCPLVVAGTFAGSLHVLSTGSMDALSFESELSVPEKVIHNGPISCLDLMDGKVECVSVGEDGRVNLVSIGDSRLNFQRVFDSSGLVSYTAAKWGSPTEFATGGYGFSLQWWDQRKPGGAVSQFKGSWDQRKTSGIVHSIDIHPSRKHTCLAGGSLGTVFAWDLRWPQQPIILSGIGAGNTGHSPSESEVWEVQYDRFAKSSNVGNISSSRILPAVFCSEDGILAVVEQGKEPIELLAEPCAINSFDIDQQNPSVSRNSANITLSTVKVKNSCSLVTCEFVVHV</sequence>
<dbReference type="OrthoDB" id="9890280at2759"/>
<name>A0A8K0MP02_9ROSA</name>
<dbReference type="Proteomes" id="UP000796880">
    <property type="component" value="Unassembled WGS sequence"/>
</dbReference>
<dbReference type="InterPro" id="IPR036322">
    <property type="entry name" value="WD40_repeat_dom_sf"/>
</dbReference>
<evidence type="ECO:0000256" key="4">
    <source>
        <dbReference type="ARBA" id="ARBA00023242"/>
    </source>
</evidence>
<comment type="subcellular location">
    <subcellularLocation>
        <location evidence="1">Nucleus</location>
    </subcellularLocation>
</comment>
<keyword evidence="2" id="KW-0853">WD repeat</keyword>
<protein>
    <recommendedName>
        <fullName evidence="7">Nuclear pore complex protein NUP43</fullName>
    </recommendedName>
</protein>
<evidence type="ECO:0008006" key="7">
    <source>
        <dbReference type="Google" id="ProtNLM"/>
    </source>
</evidence>
<evidence type="ECO:0000256" key="3">
    <source>
        <dbReference type="ARBA" id="ARBA00022737"/>
    </source>
</evidence>
<evidence type="ECO:0000313" key="6">
    <source>
        <dbReference type="Proteomes" id="UP000796880"/>
    </source>
</evidence>
<proteinExistence type="predicted"/>
<evidence type="ECO:0000256" key="1">
    <source>
        <dbReference type="ARBA" id="ARBA00004123"/>
    </source>
</evidence>
<dbReference type="FunFam" id="2.130.10.10:FF:000683">
    <property type="entry name" value="WD-40 repeat protein family"/>
    <property type="match status" value="1"/>
</dbReference>
<keyword evidence="4" id="KW-0539">Nucleus</keyword>
<dbReference type="PANTHER" id="PTHR22652">
    <property type="entry name" value="NUCLEOPORIN NUP43"/>
    <property type="match status" value="1"/>
</dbReference>
<dbReference type="InterPro" id="IPR015943">
    <property type="entry name" value="WD40/YVTN_repeat-like_dom_sf"/>
</dbReference>
<dbReference type="Gene3D" id="2.130.10.10">
    <property type="entry name" value="YVTN repeat-like/Quinoprotein amine dehydrogenase"/>
    <property type="match status" value="1"/>
</dbReference>
<reference evidence="5" key="1">
    <citation type="submission" date="2020-03" db="EMBL/GenBank/DDBJ databases">
        <title>A high-quality chromosome-level genome assembly of a woody plant with both climbing and erect habits, Rhamnella rubrinervis.</title>
        <authorList>
            <person name="Lu Z."/>
            <person name="Yang Y."/>
            <person name="Zhu X."/>
            <person name="Sun Y."/>
        </authorList>
    </citation>
    <scope>NUCLEOTIDE SEQUENCE</scope>
    <source>
        <strain evidence="5">BYM</strain>
        <tissue evidence="5">Leaf</tissue>
    </source>
</reference>
<evidence type="ECO:0000256" key="2">
    <source>
        <dbReference type="ARBA" id="ARBA00022574"/>
    </source>
</evidence>
<organism evidence="5 6">
    <name type="scientific">Rhamnella rubrinervis</name>
    <dbReference type="NCBI Taxonomy" id="2594499"/>
    <lineage>
        <taxon>Eukaryota</taxon>
        <taxon>Viridiplantae</taxon>
        <taxon>Streptophyta</taxon>
        <taxon>Embryophyta</taxon>
        <taxon>Tracheophyta</taxon>
        <taxon>Spermatophyta</taxon>
        <taxon>Magnoliopsida</taxon>
        <taxon>eudicotyledons</taxon>
        <taxon>Gunneridae</taxon>
        <taxon>Pentapetalae</taxon>
        <taxon>rosids</taxon>
        <taxon>fabids</taxon>
        <taxon>Rosales</taxon>
        <taxon>Rhamnaceae</taxon>
        <taxon>rhamnoid group</taxon>
        <taxon>Rhamneae</taxon>
        <taxon>Rhamnella</taxon>
    </lineage>
</organism>
<comment type="caution">
    <text evidence="5">The sequence shown here is derived from an EMBL/GenBank/DDBJ whole genome shotgun (WGS) entry which is preliminary data.</text>
</comment>
<dbReference type="EMBL" id="VOIH02000002">
    <property type="protein sequence ID" value="KAF3452914.1"/>
    <property type="molecule type" value="Genomic_DNA"/>
</dbReference>
<keyword evidence="6" id="KW-1185">Reference proteome</keyword>